<dbReference type="PANTHER" id="PTHR14741:SF32">
    <property type="entry name" value="TRIMETHYLGUANOSINE SYNTHASE"/>
    <property type="match status" value="1"/>
</dbReference>
<comment type="catalytic activity">
    <reaction evidence="3">
        <text>a 5'-end (N(2),N(7)-dimethyl 5'-triphosphoguanosine)-ribonucleoside in snoRNA + S-adenosyl-L-methionine = a 5'-end (N(2),N(2),N(7)-trimethyl 5'-triphosphoguanosine)-ribonucleoside in snoRNA + S-adenosyl-L-homocysteine + H(+)</text>
        <dbReference type="Rhea" id="RHEA:78507"/>
        <dbReference type="Rhea" id="RHEA-COMP:19088"/>
        <dbReference type="Rhea" id="RHEA-COMP:19090"/>
        <dbReference type="ChEBI" id="CHEBI:15378"/>
        <dbReference type="ChEBI" id="CHEBI:57856"/>
        <dbReference type="ChEBI" id="CHEBI:59789"/>
        <dbReference type="ChEBI" id="CHEBI:167623"/>
        <dbReference type="ChEBI" id="CHEBI:172880"/>
    </reaction>
    <physiologicalReaction direction="left-to-right" evidence="3">
        <dbReference type="Rhea" id="RHEA:78508"/>
    </physiologicalReaction>
</comment>
<dbReference type="Proteomes" id="UP000016088">
    <property type="component" value="Unassembled WGS sequence"/>
</dbReference>
<dbReference type="EMBL" id="KE503206">
    <property type="protein sequence ID" value="EPX74585.1"/>
    <property type="molecule type" value="Genomic_DNA"/>
</dbReference>
<evidence type="ECO:0000256" key="1">
    <source>
        <dbReference type="ARBA" id="ARBA00018517"/>
    </source>
</evidence>
<protein>
    <recommendedName>
        <fullName evidence="1">Trimethylguanosine synthase</fullName>
    </recommendedName>
    <alternativeName>
        <fullName evidence="7">Cap-specific guanine-N(2) methyltransferase</fullName>
    </alternativeName>
</protein>
<comment type="catalytic activity">
    <reaction evidence="6">
        <text>a 5'-end (N(7)-methyl 5'-triphosphoguanosine)-ribonucleoside in snRNA + S-adenosyl-L-methionine = a 5'-end (N(2),N(7)-dimethyl 5'-triphosphoguanosine)-ribonucleoside in snRNA + S-adenosyl-L-homocysteine + H(+)</text>
        <dbReference type="Rhea" id="RHEA:78471"/>
        <dbReference type="Rhea" id="RHEA-COMP:19085"/>
        <dbReference type="Rhea" id="RHEA-COMP:19087"/>
        <dbReference type="ChEBI" id="CHEBI:15378"/>
        <dbReference type="ChEBI" id="CHEBI:57856"/>
        <dbReference type="ChEBI" id="CHEBI:59789"/>
        <dbReference type="ChEBI" id="CHEBI:156461"/>
        <dbReference type="ChEBI" id="CHEBI:172880"/>
    </reaction>
    <physiologicalReaction direction="left-to-right" evidence="6">
        <dbReference type="Rhea" id="RHEA:78472"/>
    </physiologicalReaction>
</comment>
<evidence type="ECO:0000313" key="9">
    <source>
        <dbReference type="Proteomes" id="UP000016088"/>
    </source>
</evidence>
<sequence>MSEIKSFGENETIERHIIQPPIPKALKKYWNNRYNLFSRFDEGIWLDYQSWYSVTPERVAYNIAQSIYESHQPELIIDAFSGCGGNTIQFAKFCPVISIELDPIKIAMAKHNLSVYEIPASRVTFIQGDVLEVLRSIDFASQFRTIIFMSPPWGGPSYSGKSTYSLNDLIPYTFDILYKEAVRITPYIAAFLPKNTDIDELAQYSTDKNRIVITNFLYQGYSKAICCYFSMKSVLTSNALQQV</sequence>
<reference evidence="8 9" key="1">
    <citation type="journal article" date="2011" name="Science">
        <title>Comparative functional genomics of the fission yeasts.</title>
        <authorList>
            <person name="Rhind N."/>
            <person name="Chen Z."/>
            <person name="Yassour M."/>
            <person name="Thompson D.A."/>
            <person name="Haas B.J."/>
            <person name="Habib N."/>
            <person name="Wapinski I."/>
            <person name="Roy S."/>
            <person name="Lin M.F."/>
            <person name="Heiman D.I."/>
            <person name="Young S.K."/>
            <person name="Furuya K."/>
            <person name="Guo Y."/>
            <person name="Pidoux A."/>
            <person name="Chen H.M."/>
            <person name="Robbertse B."/>
            <person name="Goldberg J.M."/>
            <person name="Aoki K."/>
            <person name="Bayne E.H."/>
            <person name="Berlin A.M."/>
            <person name="Desjardins C.A."/>
            <person name="Dobbs E."/>
            <person name="Dukaj L."/>
            <person name="Fan L."/>
            <person name="FitzGerald M.G."/>
            <person name="French C."/>
            <person name="Gujja S."/>
            <person name="Hansen K."/>
            <person name="Keifenheim D."/>
            <person name="Levin J.Z."/>
            <person name="Mosher R.A."/>
            <person name="Mueller C.A."/>
            <person name="Pfiffner J."/>
            <person name="Priest M."/>
            <person name="Russ C."/>
            <person name="Smialowska A."/>
            <person name="Swoboda P."/>
            <person name="Sykes S.M."/>
            <person name="Vaughn M."/>
            <person name="Vengrova S."/>
            <person name="Yoder R."/>
            <person name="Zeng Q."/>
            <person name="Allshire R."/>
            <person name="Baulcombe D."/>
            <person name="Birren B.W."/>
            <person name="Brown W."/>
            <person name="Ekwall K."/>
            <person name="Kellis M."/>
            <person name="Leatherwood J."/>
            <person name="Levin H."/>
            <person name="Margalit H."/>
            <person name="Martienssen R."/>
            <person name="Nieduszynski C.A."/>
            <person name="Spatafora J.W."/>
            <person name="Friedman N."/>
            <person name="Dalgaard J.Z."/>
            <person name="Baumann P."/>
            <person name="Niki H."/>
            <person name="Regev A."/>
            <person name="Nusbaum C."/>
        </authorList>
    </citation>
    <scope>NUCLEOTIDE SEQUENCE [LARGE SCALE GENOMIC DNA]</scope>
    <source>
        <strain evidence="9">yFS286</strain>
    </source>
</reference>
<dbReference type="InterPro" id="IPR029063">
    <property type="entry name" value="SAM-dependent_MTases_sf"/>
</dbReference>
<dbReference type="SUPFAM" id="SSF53335">
    <property type="entry name" value="S-adenosyl-L-methionine-dependent methyltransferases"/>
    <property type="match status" value="1"/>
</dbReference>
<dbReference type="GO" id="GO:0015030">
    <property type="term" value="C:Cajal body"/>
    <property type="evidence" value="ECO:0007669"/>
    <property type="project" value="EnsemblFungi"/>
</dbReference>
<comment type="catalytic activity">
    <reaction evidence="5">
        <text>a 5'-end (N(2),N(7)-dimethyl 5'-triphosphoguanosine)-ribonucleoside in snRNA + S-adenosyl-L-methionine = a 5'-end (N(2),N(2),N(7)-trimethyl 5'-triphosphoguanosine)-ribonucleoside in snRNA + S-adenosyl-L-homocysteine + H(+)</text>
        <dbReference type="Rhea" id="RHEA:78479"/>
        <dbReference type="Rhea" id="RHEA-COMP:19087"/>
        <dbReference type="Rhea" id="RHEA-COMP:19089"/>
        <dbReference type="ChEBI" id="CHEBI:15378"/>
        <dbReference type="ChEBI" id="CHEBI:57856"/>
        <dbReference type="ChEBI" id="CHEBI:59789"/>
        <dbReference type="ChEBI" id="CHEBI:167623"/>
        <dbReference type="ChEBI" id="CHEBI:172880"/>
    </reaction>
    <physiologicalReaction direction="left-to-right" evidence="5">
        <dbReference type="Rhea" id="RHEA:78480"/>
    </physiologicalReaction>
</comment>
<keyword evidence="9" id="KW-1185">Reference proteome</keyword>
<gene>
    <name evidence="8" type="ORF">SOCG_02068</name>
</gene>
<dbReference type="PANTHER" id="PTHR14741">
    <property type="entry name" value="S-ADENOSYLMETHIONINE-DEPENDENT METHYLTRANSFERASE RELATED"/>
    <property type="match status" value="1"/>
</dbReference>
<name>S9R8T5_SCHOY</name>
<dbReference type="RefSeq" id="XP_013016016.1">
    <property type="nucleotide sequence ID" value="XM_013160562.1"/>
</dbReference>
<dbReference type="Gene3D" id="3.40.50.150">
    <property type="entry name" value="Vaccinia Virus protein VP39"/>
    <property type="match status" value="1"/>
</dbReference>
<evidence type="ECO:0000256" key="4">
    <source>
        <dbReference type="ARBA" id="ARBA00048740"/>
    </source>
</evidence>
<dbReference type="GeneID" id="25031046"/>
<evidence type="ECO:0000256" key="3">
    <source>
        <dbReference type="ARBA" id="ARBA00047418"/>
    </source>
</evidence>
<evidence type="ECO:0000256" key="7">
    <source>
        <dbReference type="ARBA" id="ARBA00049790"/>
    </source>
</evidence>
<evidence type="ECO:0000256" key="2">
    <source>
        <dbReference type="ARBA" id="ARBA00025783"/>
    </source>
</evidence>
<keyword evidence="8" id="KW-0808">Transferase</keyword>
<proteinExistence type="inferred from homology"/>
<dbReference type="GO" id="GO:0071164">
    <property type="term" value="F:RNA cap trimethylguanosine synthase activity"/>
    <property type="evidence" value="ECO:0007669"/>
    <property type="project" value="EnsemblFungi"/>
</dbReference>
<evidence type="ECO:0000256" key="5">
    <source>
        <dbReference type="ARBA" id="ARBA00048763"/>
    </source>
</evidence>
<dbReference type="OMA" id="KALCIYY"/>
<dbReference type="AlphaFoldDB" id="S9R8T5"/>
<dbReference type="eggNOG" id="KOG2730">
    <property type="taxonomic scope" value="Eukaryota"/>
</dbReference>
<dbReference type="InterPro" id="IPR019012">
    <property type="entry name" value="RNA_cap_Gua-N2-MeTrfase"/>
</dbReference>
<comment type="catalytic activity">
    <reaction evidence="4">
        <text>a 5'-end (N(7)-methyl 5'-triphosphoguanosine)-ribonucleoside in snoRNA + S-adenosyl-L-methionine = a 5'-end (N(2),N(7)-dimethyl 5'-triphosphoguanosine)-ribonucleoside in snoRNA + S-adenosyl-L-homocysteine + H(+)</text>
        <dbReference type="Rhea" id="RHEA:78475"/>
        <dbReference type="Rhea" id="RHEA-COMP:19086"/>
        <dbReference type="Rhea" id="RHEA-COMP:19088"/>
        <dbReference type="ChEBI" id="CHEBI:15378"/>
        <dbReference type="ChEBI" id="CHEBI:57856"/>
        <dbReference type="ChEBI" id="CHEBI:59789"/>
        <dbReference type="ChEBI" id="CHEBI:156461"/>
        <dbReference type="ChEBI" id="CHEBI:172880"/>
    </reaction>
    <physiologicalReaction direction="left-to-right" evidence="4">
        <dbReference type="Rhea" id="RHEA:78476"/>
    </physiologicalReaction>
</comment>
<evidence type="ECO:0000313" key="8">
    <source>
        <dbReference type="EMBL" id="EPX74585.1"/>
    </source>
</evidence>
<organism evidence="8 9">
    <name type="scientific">Schizosaccharomyces octosporus (strain yFS286)</name>
    <name type="common">Fission yeast</name>
    <name type="synonym">Octosporomyces octosporus</name>
    <dbReference type="NCBI Taxonomy" id="483514"/>
    <lineage>
        <taxon>Eukaryota</taxon>
        <taxon>Fungi</taxon>
        <taxon>Dikarya</taxon>
        <taxon>Ascomycota</taxon>
        <taxon>Taphrinomycotina</taxon>
        <taxon>Schizosaccharomycetes</taxon>
        <taxon>Schizosaccharomycetales</taxon>
        <taxon>Schizosaccharomycetaceae</taxon>
        <taxon>Schizosaccharomyces</taxon>
    </lineage>
</organism>
<comment type="similarity">
    <text evidence="2">Belongs to the methyltransferase superfamily. Trimethylguanosine synthase family.</text>
</comment>
<dbReference type="VEuPathDB" id="FungiDB:SOCG_02068"/>
<dbReference type="OrthoDB" id="5752at2759"/>
<keyword evidence="8" id="KW-0489">Methyltransferase</keyword>
<evidence type="ECO:0000256" key="6">
    <source>
        <dbReference type="ARBA" id="ARBA00049075"/>
    </source>
</evidence>
<dbReference type="Pfam" id="PF09445">
    <property type="entry name" value="Methyltransf_15"/>
    <property type="match status" value="1"/>
</dbReference>
<accession>S9R8T5</accession>
<dbReference type="CDD" id="cd02440">
    <property type="entry name" value="AdoMet_MTases"/>
    <property type="match status" value="1"/>
</dbReference>
<dbReference type="HOGENOM" id="CLU_029658_0_1_1"/>